<dbReference type="GO" id="GO:0016874">
    <property type="term" value="F:ligase activity"/>
    <property type="evidence" value="ECO:0007669"/>
    <property type="project" value="UniProtKB-KW"/>
</dbReference>
<keyword evidence="1" id="KW-0436">Ligase</keyword>
<protein>
    <submittedName>
        <fullName evidence="1">2'-5' RNA ligase family protein</fullName>
    </submittedName>
</protein>
<dbReference type="RefSeq" id="WP_322411504.1">
    <property type="nucleotide sequence ID" value="NZ_CP139779.1"/>
</dbReference>
<dbReference type="Gene3D" id="3.90.1140.10">
    <property type="entry name" value="Cyclic phosphodiesterase"/>
    <property type="match status" value="1"/>
</dbReference>
<organism evidence="1 2">
    <name type="scientific">Microbacterium invictum</name>
    <dbReference type="NCBI Taxonomy" id="515415"/>
    <lineage>
        <taxon>Bacteria</taxon>
        <taxon>Bacillati</taxon>
        <taxon>Actinomycetota</taxon>
        <taxon>Actinomycetes</taxon>
        <taxon>Micrococcales</taxon>
        <taxon>Microbacteriaceae</taxon>
        <taxon>Microbacterium</taxon>
    </lineage>
</organism>
<name>A0ABZ0VEX0_9MICO</name>
<keyword evidence="2" id="KW-1185">Reference proteome</keyword>
<dbReference type="SUPFAM" id="SSF55144">
    <property type="entry name" value="LigT-like"/>
    <property type="match status" value="1"/>
</dbReference>
<dbReference type="EMBL" id="CP139779">
    <property type="protein sequence ID" value="WQB71387.1"/>
    <property type="molecule type" value="Genomic_DNA"/>
</dbReference>
<dbReference type="Pfam" id="PF13563">
    <property type="entry name" value="2_5_RNA_ligase2"/>
    <property type="match status" value="1"/>
</dbReference>
<reference evidence="1 2" key="1">
    <citation type="submission" date="2023-06" db="EMBL/GenBank/DDBJ databases">
        <title>Rock-solubilizing bacteria, Microbacterium invictum, promotes re-establishment of vegetation in rocky wasteland by accelerating rock bio-weathering and reshaping soil bacterial community.</title>
        <authorList>
            <person name="Liu C."/>
        </authorList>
    </citation>
    <scope>NUCLEOTIDE SEQUENCE [LARGE SCALE GENOMIC DNA]</scope>
    <source>
        <strain evidence="1 2">X-18</strain>
    </source>
</reference>
<evidence type="ECO:0000313" key="1">
    <source>
        <dbReference type="EMBL" id="WQB71387.1"/>
    </source>
</evidence>
<accession>A0ABZ0VEX0</accession>
<dbReference type="InterPro" id="IPR009097">
    <property type="entry name" value="Cyclic_Pdiesterase"/>
</dbReference>
<sequence>MISVEVLPDAATEALALAAWRRLVDAGLPSAGRHTGESNRPHITVAVRESPRLDGLAALADRLPLPLRLGGVLLFPRSGQAVVSWQVVLTAPLAEFHRRVTGAVGPAEERYTHTEPDGWSPHLTMARRVPLADLGAAVAAIDLAPHAGEVTGLRIWDATTRTVTTLR</sequence>
<proteinExistence type="predicted"/>
<evidence type="ECO:0000313" key="2">
    <source>
        <dbReference type="Proteomes" id="UP001324533"/>
    </source>
</evidence>
<dbReference type="Proteomes" id="UP001324533">
    <property type="component" value="Chromosome"/>
</dbReference>
<gene>
    <name evidence="1" type="ORF">T9R20_05340</name>
</gene>